<evidence type="ECO:0000313" key="2">
    <source>
        <dbReference type="Proteomes" id="UP000012153"/>
    </source>
</evidence>
<sequence>MRLRIHNVTKSVGTTIKLRFYSKTFVLHELELKRIVKNVSST</sequence>
<dbReference type="AlphaFoldDB" id="M6UIY4"/>
<reference evidence="1 2" key="1">
    <citation type="submission" date="2013-01" db="EMBL/GenBank/DDBJ databases">
        <authorList>
            <person name="Harkins D.M."/>
            <person name="Durkin A.S."/>
            <person name="Brinkac L.M."/>
            <person name="Haft D.H."/>
            <person name="Selengut J.D."/>
            <person name="Sanka R."/>
            <person name="DePew J."/>
            <person name="Purushe J."/>
            <person name="Matthias M.A."/>
            <person name="Vinetz J.M."/>
            <person name="Sutton G.G."/>
            <person name="Nierman W.C."/>
            <person name="Fouts D.E."/>
        </authorList>
    </citation>
    <scope>NUCLEOTIDE SEQUENCE [LARGE SCALE GENOMIC DNA]</scope>
    <source>
        <strain evidence="1 2">ZUN142</strain>
    </source>
</reference>
<comment type="caution">
    <text evidence="1">The sequence shown here is derived from an EMBL/GenBank/DDBJ whole genome shotgun (WGS) entry which is preliminary data.</text>
</comment>
<gene>
    <name evidence="1" type="ORF">LEP1GSC186_1555</name>
</gene>
<dbReference type="Proteomes" id="UP000012153">
    <property type="component" value="Unassembled WGS sequence"/>
</dbReference>
<organism evidence="1 2">
    <name type="scientific">Leptospira noguchii serovar Autumnalis str. ZUN142</name>
    <dbReference type="NCBI Taxonomy" id="1085540"/>
    <lineage>
        <taxon>Bacteria</taxon>
        <taxon>Pseudomonadati</taxon>
        <taxon>Spirochaetota</taxon>
        <taxon>Spirochaetia</taxon>
        <taxon>Leptospirales</taxon>
        <taxon>Leptospiraceae</taxon>
        <taxon>Leptospira</taxon>
    </lineage>
</organism>
<dbReference type="EMBL" id="AHOP02000006">
    <property type="protein sequence ID" value="EMO42786.1"/>
    <property type="molecule type" value="Genomic_DNA"/>
</dbReference>
<accession>M6UIY4</accession>
<name>M6UIY4_9LEPT</name>
<evidence type="ECO:0000313" key="1">
    <source>
        <dbReference type="EMBL" id="EMO42786.1"/>
    </source>
</evidence>
<protein>
    <submittedName>
        <fullName evidence="1">Uncharacterized protein</fullName>
    </submittedName>
</protein>
<proteinExistence type="predicted"/>